<gene>
    <name evidence="10" type="ORF">A2650_01480</name>
</gene>
<dbReference type="InterPro" id="IPR004013">
    <property type="entry name" value="PHP_dom"/>
</dbReference>
<evidence type="ECO:0000256" key="3">
    <source>
        <dbReference type="ARBA" id="ARBA00019114"/>
    </source>
</evidence>
<evidence type="ECO:0000256" key="7">
    <source>
        <dbReference type="ARBA" id="ARBA00022932"/>
    </source>
</evidence>
<dbReference type="InterPro" id="IPR004365">
    <property type="entry name" value="NA-bd_OB_tRNA"/>
</dbReference>
<comment type="caution">
    <text evidence="10">The sequence shown here is derived from an EMBL/GenBank/DDBJ whole genome shotgun (WGS) entry which is preliminary data.</text>
</comment>
<dbReference type="InterPro" id="IPR011708">
    <property type="entry name" value="DNA_pol3_alpha_NTPase_dom"/>
</dbReference>
<protein>
    <recommendedName>
        <fullName evidence="3">DNA polymerase III subunit alpha</fullName>
        <ecNumber evidence="2">2.7.7.7</ecNumber>
    </recommendedName>
</protein>
<dbReference type="Pfam" id="PF17657">
    <property type="entry name" value="DNA_pol3_finger"/>
    <property type="match status" value="1"/>
</dbReference>
<dbReference type="PANTHER" id="PTHR32294:SF0">
    <property type="entry name" value="DNA POLYMERASE III SUBUNIT ALPHA"/>
    <property type="match status" value="1"/>
</dbReference>
<evidence type="ECO:0000256" key="5">
    <source>
        <dbReference type="ARBA" id="ARBA00022695"/>
    </source>
</evidence>
<dbReference type="CDD" id="cd04485">
    <property type="entry name" value="DnaE_OBF"/>
    <property type="match status" value="1"/>
</dbReference>
<accession>A0A1F8EGH6</accession>
<evidence type="ECO:0000256" key="2">
    <source>
        <dbReference type="ARBA" id="ARBA00012417"/>
    </source>
</evidence>
<dbReference type="AlphaFoldDB" id="A0A1F8EGH6"/>
<name>A0A1F8EGH6_9BACT</name>
<feature type="domain" description="Polymerase/histidinol phosphatase N-terminal" evidence="9">
    <location>
        <begin position="4"/>
        <end position="71"/>
    </location>
</feature>
<dbReference type="Gene3D" id="1.10.150.870">
    <property type="match status" value="1"/>
</dbReference>
<dbReference type="NCBIfam" id="NF004226">
    <property type="entry name" value="PRK05673.1"/>
    <property type="match status" value="1"/>
</dbReference>
<keyword evidence="7" id="KW-0239">DNA-directed DNA polymerase</keyword>
<dbReference type="EMBL" id="MGJD01000032">
    <property type="protein sequence ID" value="OGM99940.1"/>
    <property type="molecule type" value="Genomic_DNA"/>
</dbReference>
<dbReference type="GO" id="GO:0003676">
    <property type="term" value="F:nucleic acid binding"/>
    <property type="evidence" value="ECO:0007669"/>
    <property type="project" value="InterPro"/>
</dbReference>
<dbReference type="GO" id="GO:0003887">
    <property type="term" value="F:DNA-directed DNA polymerase activity"/>
    <property type="evidence" value="ECO:0007669"/>
    <property type="project" value="UniProtKB-KW"/>
</dbReference>
<keyword evidence="6" id="KW-0235">DNA replication</keyword>
<dbReference type="GO" id="GO:0005737">
    <property type="term" value="C:cytoplasm"/>
    <property type="evidence" value="ECO:0007669"/>
    <property type="project" value="UniProtKB-SubCell"/>
</dbReference>
<proteinExistence type="predicted"/>
<sequence length="1071" mass="120052">MKFTHLHTHSHYSLLDGLSKIDDLVNRAKEMGMESLALTDHGVLYGAIEFYKKAKKAGIKPIIGCEVYISENSMHDKRPNIDDKRYHLILLAKDNTGYKNLIKIVSAAHLEGFYYKPRIDKNFLRKHSDGLIALSACLGGELSRAISSNSYSKAKKIALEHEEIFGKGNYYIELQEHPNIEDQNSVTPQLVKLAKETGIPIVATQDSHYTHPEDAHAHDVLLAVQTGNKLDDKDRLTMKNDDFSLISSEDMYKKFSLLGESVTLEALENTGKIADACNLEIELDKVKLPNFPLPENYSTPEEYLKKLAYEGIVSRYGANPAEEVVKRLDYELNIIQKTGFASYFLIVQDFVNWAKKNNIVVGPGRGSAAGSIVSYLLNITNIDPLKYDLLFERFLNPERVSMPDIDLDFADARRDEVLKYVADKYGHDHVAQVITFGTMAARGGIRDAGRALGYSYDFCDKIAKMIPLNPNQGKSSLKKAVETVTELKEAYNSNPDVKKLIDAAARLEGVARHSSTHACAVVITPKTLTEYLPLQYGTNEGDIITQYEMHAVEDLGLLKMDLLGLANLTIIEETLKEIRRNHGIDIEIDKIPLDDKKTFSLLQKAQTTGVFQLESSGMKKYLKSLKPTELEDIIVMVSLYRPGPLDAGMVEEYIQRKHGKKKVTYLHPLMEPILNNTYGIIVYQEQLMQVANTLAKFTLPQGYTLIKAVGKKIKSLLDEQRERLIDGMVGNNIPKVTAETIWDFIEPFARYGFNKSHAACYATIAYQTAYLKAHYPTEFMAAFMNSETGDVERVAFLIEECKEMGINVLPPSINESYEKFTVVMASGKPSIRFGLTAIKNVGDNVVSTVIKERENTGFFKTAENFVSRIHNKDLNKKSLESLIKCGALDTFGERNALLHNLEALLSHARDRQKQSSIGQVSLFGNSIETELPPLRLAVAESAKSWEKLMWEKELLGLYVSDHPLNSYQTELNLEKVTPIKNISVNTLGSIKIGGIITKIQKIVTKTGRPMVFSNVEDLTSRIELVVFPNVLEKNPEVWKENNIIIAQGKVNDRDGALKLLCDDVKPLIAAI</sequence>
<evidence type="ECO:0000256" key="8">
    <source>
        <dbReference type="ARBA" id="ARBA00049244"/>
    </source>
</evidence>
<evidence type="ECO:0000256" key="1">
    <source>
        <dbReference type="ARBA" id="ARBA00004496"/>
    </source>
</evidence>
<evidence type="ECO:0000256" key="4">
    <source>
        <dbReference type="ARBA" id="ARBA00022679"/>
    </source>
</evidence>
<comment type="catalytic activity">
    <reaction evidence="8">
        <text>DNA(n) + a 2'-deoxyribonucleoside 5'-triphosphate = DNA(n+1) + diphosphate</text>
        <dbReference type="Rhea" id="RHEA:22508"/>
        <dbReference type="Rhea" id="RHEA-COMP:17339"/>
        <dbReference type="Rhea" id="RHEA-COMP:17340"/>
        <dbReference type="ChEBI" id="CHEBI:33019"/>
        <dbReference type="ChEBI" id="CHEBI:61560"/>
        <dbReference type="ChEBI" id="CHEBI:173112"/>
        <dbReference type="EC" id="2.7.7.7"/>
    </reaction>
</comment>
<evidence type="ECO:0000256" key="6">
    <source>
        <dbReference type="ARBA" id="ARBA00022705"/>
    </source>
</evidence>
<evidence type="ECO:0000313" key="11">
    <source>
        <dbReference type="Proteomes" id="UP000177117"/>
    </source>
</evidence>
<dbReference type="NCBIfam" id="NF005298">
    <property type="entry name" value="PRK06826.1"/>
    <property type="match status" value="1"/>
</dbReference>
<dbReference type="InterPro" id="IPR016195">
    <property type="entry name" value="Pol/histidinol_Pase-like"/>
</dbReference>
<evidence type="ECO:0000313" key="10">
    <source>
        <dbReference type="EMBL" id="OGM99940.1"/>
    </source>
</evidence>
<dbReference type="EC" id="2.7.7.7" evidence="2"/>
<dbReference type="GO" id="GO:0006260">
    <property type="term" value="P:DNA replication"/>
    <property type="evidence" value="ECO:0007669"/>
    <property type="project" value="UniProtKB-KW"/>
</dbReference>
<dbReference type="InterPro" id="IPR004805">
    <property type="entry name" value="DnaE2/DnaE/PolC"/>
</dbReference>
<evidence type="ECO:0000259" key="9">
    <source>
        <dbReference type="SMART" id="SM00481"/>
    </source>
</evidence>
<organism evidence="10 11">
    <name type="scientific">Candidatus Yanofskybacteria bacterium RIFCSPHIGHO2_01_FULL_41_53</name>
    <dbReference type="NCBI Taxonomy" id="1802663"/>
    <lineage>
        <taxon>Bacteria</taxon>
        <taxon>Candidatus Yanofskyibacteriota</taxon>
    </lineage>
</organism>
<dbReference type="InterPro" id="IPR029460">
    <property type="entry name" value="DNAPol_HHH"/>
</dbReference>
<dbReference type="NCBIfam" id="TIGR00594">
    <property type="entry name" value="polc"/>
    <property type="match status" value="1"/>
</dbReference>
<dbReference type="PANTHER" id="PTHR32294">
    <property type="entry name" value="DNA POLYMERASE III SUBUNIT ALPHA"/>
    <property type="match status" value="1"/>
</dbReference>
<keyword evidence="4" id="KW-0808">Transferase</keyword>
<dbReference type="SUPFAM" id="SSF89550">
    <property type="entry name" value="PHP domain-like"/>
    <property type="match status" value="1"/>
</dbReference>
<dbReference type="SMART" id="SM00481">
    <property type="entry name" value="POLIIIAc"/>
    <property type="match status" value="1"/>
</dbReference>
<dbReference type="Pfam" id="PF02811">
    <property type="entry name" value="PHP"/>
    <property type="match status" value="1"/>
</dbReference>
<dbReference type="Pfam" id="PF07733">
    <property type="entry name" value="DNA_pol3_alpha"/>
    <property type="match status" value="1"/>
</dbReference>
<keyword evidence="5" id="KW-0548">Nucleotidyltransferase</keyword>
<comment type="subcellular location">
    <subcellularLocation>
        <location evidence="1">Cytoplasm</location>
    </subcellularLocation>
</comment>
<reference evidence="10 11" key="1">
    <citation type="journal article" date="2016" name="Nat. Commun.">
        <title>Thousands of microbial genomes shed light on interconnected biogeochemical processes in an aquifer system.</title>
        <authorList>
            <person name="Anantharaman K."/>
            <person name="Brown C.T."/>
            <person name="Hug L.A."/>
            <person name="Sharon I."/>
            <person name="Castelle C.J."/>
            <person name="Probst A.J."/>
            <person name="Thomas B.C."/>
            <person name="Singh A."/>
            <person name="Wilkins M.J."/>
            <person name="Karaoz U."/>
            <person name="Brodie E.L."/>
            <person name="Williams K.H."/>
            <person name="Hubbard S.S."/>
            <person name="Banfield J.F."/>
        </authorList>
    </citation>
    <scope>NUCLEOTIDE SEQUENCE [LARGE SCALE GENOMIC DNA]</scope>
</reference>
<dbReference type="Pfam" id="PF01336">
    <property type="entry name" value="tRNA_anti-codon"/>
    <property type="match status" value="1"/>
</dbReference>
<dbReference type="GO" id="GO:0008408">
    <property type="term" value="F:3'-5' exonuclease activity"/>
    <property type="evidence" value="ECO:0007669"/>
    <property type="project" value="InterPro"/>
</dbReference>
<dbReference type="Pfam" id="PF14579">
    <property type="entry name" value="HHH_6"/>
    <property type="match status" value="1"/>
</dbReference>
<dbReference type="Gene3D" id="1.10.10.1600">
    <property type="entry name" value="Bacterial DNA polymerase III alpha subunit, thumb domain"/>
    <property type="match status" value="1"/>
</dbReference>
<dbReference type="InterPro" id="IPR003141">
    <property type="entry name" value="Pol/His_phosphatase_N"/>
</dbReference>
<dbReference type="InterPro" id="IPR040982">
    <property type="entry name" value="DNA_pol3_finger"/>
</dbReference>
<dbReference type="InterPro" id="IPR041931">
    <property type="entry name" value="DNA_pol3_alpha_thumb_dom"/>
</dbReference>
<dbReference type="Proteomes" id="UP000177117">
    <property type="component" value="Unassembled WGS sequence"/>
</dbReference>
<dbReference type="Gene3D" id="3.20.20.140">
    <property type="entry name" value="Metal-dependent hydrolases"/>
    <property type="match status" value="1"/>
</dbReference>
<dbReference type="CDD" id="cd12113">
    <property type="entry name" value="PHP_PolIIIA_DnaE3"/>
    <property type="match status" value="1"/>
</dbReference>